<feature type="transmembrane region" description="Helical" evidence="1">
    <location>
        <begin position="151"/>
        <end position="169"/>
    </location>
</feature>
<dbReference type="RefSeq" id="WP_354599753.1">
    <property type="nucleotide sequence ID" value="NZ_JBEWZI010000003.1"/>
</dbReference>
<feature type="transmembrane region" description="Helical" evidence="1">
    <location>
        <begin position="50"/>
        <end position="72"/>
    </location>
</feature>
<feature type="domain" description="VanZ-like" evidence="2">
    <location>
        <begin position="24"/>
        <end position="128"/>
    </location>
</feature>
<dbReference type="Proteomes" id="UP001549691">
    <property type="component" value="Unassembled WGS sequence"/>
</dbReference>
<evidence type="ECO:0000313" key="4">
    <source>
        <dbReference type="Proteomes" id="UP001549691"/>
    </source>
</evidence>
<gene>
    <name evidence="3" type="ORF">ABXR19_03745</name>
</gene>
<dbReference type="PANTHER" id="PTHR28008:SF1">
    <property type="entry name" value="DOMAIN PROTEIN, PUTATIVE (AFU_ORTHOLOGUE AFUA_3G10980)-RELATED"/>
    <property type="match status" value="1"/>
</dbReference>
<feature type="transmembrane region" description="Helical" evidence="1">
    <location>
        <begin position="84"/>
        <end position="102"/>
    </location>
</feature>
<keyword evidence="4" id="KW-1185">Reference proteome</keyword>
<organism evidence="3 4">
    <name type="scientific">Uliginosibacterium flavum</name>
    <dbReference type="NCBI Taxonomy" id="1396831"/>
    <lineage>
        <taxon>Bacteria</taxon>
        <taxon>Pseudomonadati</taxon>
        <taxon>Pseudomonadota</taxon>
        <taxon>Betaproteobacteria</taxon>
        <taxon>Rhodocyclales</taxon>
        <taxon>Zoogloeaceae</taxon>
        <taxon>Uliginosibacterium</taxon>
    </lineage>
</organism>
<dbReference type="InterPro" id="IPR006976">
    <property type="entry name" value="VanZ-like"/>
</dbReference>
<evidence type="ECO:0000259" key="2">
    <source>
        <dbReference type="Pfam" id="PF04892"/>
    </source>
</evidence>
<dbReference type="EMBL" id="JBEWZI010000003">
    <property type="protein sequence ID" value="MET7013289.1"/>
    <property type="molecule type" value="Genomic_DNA"/>
</dbReference>
<feature type="transmembrane region" description="Helical" evidence="1">
    <location>
        <begin position="257"/>
        <end position="277"/>
    </location>
</feature>
<accession>A0ABV2TH98</accession>
<reference evidence="3 4" key="1">
    <citation type="submission" date="2024-07" db="EMBL/GenBank/DDBJ databases">
        <title>Uliginosibacterium flavum JJ3220;KACC:17644.</title>
        <authorList>
            <person name="Kim M.K."/>
        </authorList>
    </citation>
    <scope>NUCLEOTIDE SEQUENCE [LARGE SCALE GENOMIC DNA]</scope>
    <source>
        <strain evidence="3 4">KACC:17644</strain>
    </source>
</reference>
<keyword evidence="1" id="KW-0812">Transmembrane</keyword>
<keyword evidence="1" id="KW-0472">Membrane</keyword>
<feature type="transmembrane region" description="Helical" evidence="1">
    <location>
        <begin position="12"/>
        <end position="30"/>
    </location>
</feature>
<evidence type="ECO:0000313" key="3">
    <source>
        <dbReference type="EMBL" id="MET7013289.1"/>
    </source>
</evidence>
<feature type="transmembrane region" description="Helical" evidence="1">
    <location>
        <begin position="232"/>
        <end position="251"/>
    </location>
</feature>
<feature type="transmembrane region" description="Helical" evidence="1">
    <location>
        <begin position="114"/>
        <end position="131"/>
    </location>
</feature>
<dbReference type="PANTHER" id="PTHR28008">
    <property type="entry name" value="DOMAIN PROTEIN, PUTATIVE (AFU_ORTHOLOGUE AFUA_3G10980)-RELATED"/>
    <property type="match status" value="1"/>
</dbReference>
<proteinExistence type="predicted"/>
<dbReference type="Pfam" id="PF04892">
    <property type="entry name" value="VanZ"/>
    <property type="match status" value="1"/>
</dbReference>
<name>A0ABV2TH98_9RHOO</name>
<sequence>MAHSSRLPRYLCIAYALLTLYVCLHPFKGWVDSGVHPLGFLLLPWPKYNLWLDVLLNVLGFMPFGFMFAAALDERRRVGRAGRIVLLAMLASGLLSFSVELLQNFLPTRVASNLDLATNLLGGVLGALAGLRWGRVFHEGGRVQRWRARHIPAGHIGEVGILLIALWWLTQLEPTTTLFGNGDLRVLFDLPAPLAFSARRYMLLETAIAACSTLALGLLLMRCLRESSIGMLAVVLTLGLALRSLADYVFLVPADPLHWASVGGLRGLALGLVLLAVVSRLPRWSQHSLASLTLLVSTVLVNLAPDNPYVDASVRTIQEGHFLNFYGLTQLSAALWPFFALAYLSAQAAVTRRY</sequence>
<comment type="caution">
    <text evidence="3">The sequence shown here is derived from an EMBL/GenBank/DDBJ whole genome shotgun (WGS) entry which is preliminary data.</text>
</comment>
<keyword evidence="1" id="KW-1133">Transmembrane helix</keyword>
<protein>
    <submittedName>
        <fullName evidence="3">VanZ family protein</fullName>
    </submittedName>
</protein>
<evidence type="ECO:0000256" key="1">
    <source>
        <dbReference type="SAM" id="Phobius"/>
    </source>
</evidence>
<feature type="transmembrane region" description="Helical" evidence="1">
    <location>
        <begin position="201"/>
        <end position="220"/>
    </location>
</feature>
<feature type="transmembrane region" description="Helical" evidence="1">
    <location>
        <begin position="325"/>
        <end position="344"/>
    </location>
</feature>